<dbReference type="SMART" id="SM00065">
    <property type="entry name" value="GAF"/>
    <property type="match status" value="1"/>
</dbReference>
<dbReference type="PANTHER" id="PTHR43156:SF2">
    <property type="entry name" value="STAGE II SPORULATION PROTEIN E"/>
    <property type="match status" value="1"/>
</dbReference>
<dbReference type="Gene3D" id="3.60.40.10">
    <property type="entry name" value="PPM-type phosphatase domain"/>
    <property type="match status" value="1"/>
</dbReference>
<dbReference type="Pfam" id="PF07228">
    <property type="entry name" value="SpoIIE"/>
    <property type="match status" value="1"/>
</dbReference>
<dbReference type="PROSITE" id="PS51746">
    <property type="entry name" value="PPM_2"/>
    <property type="match status" value="1"/>
</dbReference>
<dbReference type="SMART" id="SM00331">
    <property type="entry name" value="PP2C_SIG"/>
    <property type="match status" value="1"/>
</dbReference>
<dbReference type="InterPro" id="IPR001932">
    <property type="entry name" value="PPM-type_phosphatase-like_dom"/>
</dbReference>
<dbReference type="PANTHER" id="PTHR43156">
    <property type="entry name" value="STAGE II SPORULATION PROTEIN E-RELATED"/>
    <property type="match status" value="1"/>
</dbReference>
<organism evidence="3 4">
    <name type="scientific">Agromyces mediolanus</name>
    <name type="common">Corynebacterium mediolanum</name>
    <dbReference type="NCBI Taxonomy" id="41986"/>
    <lineage>
        <taxon>Bacteria</taxon>
        <taxon>Bacillati</taxon>
        <taxon>Actinomycetota</taxon>
        <taxon>Actinomycetes</taxon>
        <taxon>Micrococcales</taxon>
        <taxon>Microbacteriaceae</taxon>
        <taxon>Agromyces</taxon>
    </lineage>
</organism>
<protein>
    <recommendedName>
        <fullName evidence="2">PPM-type phosphatase domain-containing protein</fullName>
    </recommendedName>
</protein>
<dbReference type="SUPFAM" id="SSF55781">
    <property type="entry name" value="GAF domain-like"/>
    <property type="match status" value="1"/>
</dbReference>
<comment type="caution">
    <text evidence="3">The sequence shown here is derived from an EMBL/GenBank/DDBJ whole genome shotgun (WGS) entry which is preliminary data.</text>
</comment>
<name>A0A918F9M4_AGRME</name>
<dbReference type="InterPro" id="IPR003018">
    <property type="entry name" value="GAF"/>
</dbReference>
<reference evidence="3" key="1">
    <citation type="journal article" date="2014" name="Int. J. Syst. Evol. Microbiol.">
        <title>Complete genome sequence of Corynebacterium casei LMG S-19264T (=DSM 44701T), isolated from a smear-ripened cheese.</title>
        <authorList>
            <consortium name="US DOE Joint Genome Institute (JGI-PGF)"/>
            <person name="Walter F."/>
            <person name="Albersmeier A."/>
            <person name="Kalinowski J."/>
            <person name="Ruckert C."/>
        </authorList>
    </citation>
    <scope>NUCLEOTIDE SEQUENCE</scope>
    <source>
        <strain evidence="3">JCM 3346</strain>
    </source>
</reference>
<dbReference type="Pfam" id="PF01590">
    <property type="entry name" value="GAF"/>
    <property type="match status" value="1"/>
</dbReference>
<feature type="domain" description="PPM-type phosphatase" evidence="2">
    <location>
        <begin position="178"/>
        <end position="380"/>
    </location>
</feature>
<evidence type="ECO:0000259" key="2">
    <source>
        <dbReference type="PROSITE" id="PS51746"/>
    </source>
</evidence>
<dbReference type="SUPFAM" id="SSF81606">
    <property type="entry name" value="PP2C-like"/>
    <property type="match status" value="1"/>
</dbReference>
<evidence type="ECO:0000313" key="3">
    <source>
        <dbReference type="EMBL" id="GGR22280.1"/>
    </source>
</evidence>
<dbReference type="InterPro" id="IPR029016">
    <property type="entry name" value="GAF-like_dom_sf"/>
</dbReference>
<dbReference type="GO" id="GO:0016791">
    <property type="term" value="F:phosphatase activity"/>
    <property type="evidence" value="ECO:0007669"/>
    <property type="project" value="TreeGrafter"/>
</dbReference>
<accession>A0A918F9M4</accession>
<dbReference type="Proteomes" id="UP000610303">
    <property type="component" value="Unassembled WGS sequence"/>
</dbReference>
<evidence type="ECO:0000313" key="4">
    <source>
        <dbReference type="Proteomes" id="UP000610303"/>
    </source>
</evidence>
<evidence type="ECO:0000256" key="1">
    <source>
        <dbReference type="ARBA" id="ARBA00022801"/>
    </source>
</evidence>
<proteinExistence type="predicted"/>
<dbReference type="InterPro" id="IPR052016">
    <property type="entry name" value="Bact_Sigma-Reg"/>
</dbReference>
<reference evidence="3" key="2">
    <citation type="submission" date="2020-09" db="EMBL/GenBank/DDBJ databases">
        <authorList>
            <person name="Sun Q."/>
            <person name="Ohkuma M."/>
        </authorList>
    </citation>
    <scope>NUCLEOTIDE SEQUENCE</scope>
    <source>
        <strain evidence="3">JCM 3346</strain>
    </source>
</reference>
<dbReference type="EMBL" id="BMRJ01000001">
    <property type="protein sequence ID" value="GGR22280.1"/>
    <property type="molecule type" value="Genomic_DNA"/>
</dbReference>
<dbReference type="InterPro" id="IPR036457">
    <property type="entry name" value="PPM-type-like_dom_sf"/>
</dbReference>
<sequence>MFDDDARQVALDRLGILDTPREERFDRVTRLAQELFGVPMVSVSFIDRDRQWRKSFIGLPGHEAPREQAFCDATIRQPGTLIVEDAALDERFSANPFVVGDPHLRFYAGHPLQAPGGEQVGTLCIIDTEPRRLSEREAALLRDLAGWVQSEISHDDELDRASIVQRGLLPRRTPELEGYEMAALCLPAGHLGGDFYDWYRVPGGIRFTVADVMGKGLGAAIIAAEVRAALRTGADRTLAEAAATTTRLLDEDLAGATASFVTAFHAELDAASGRLSYVDAGHNLVGVLRADGTWQHLASDGLPLGMSFGGPVLESRVELAPGDAVLCCSDGLLDLLGPSPMQQILAVARDTDPAGALDVLRGIAASRPVPDDITAVIIRRRGGD</sequence>
<dbReference type="AlphaFoldDB" id="A0A918F9M4"/>
<keyword evidence="1" id="KW-0378">Hydrolase</keyword>
<gene>
    <name evidence="3" type="ORF">GCM10010196_14890</name>
</gene>
<dbReference type="Gene3D" id="3.30.450.40">
    <property type="match status" value="1"/>
</dbReference>
<keyword evidence="4" id="KW-1185">Reference proteome</keyword>